<dbReference type="GO" id="GO:0030246">
    <property type="term" value="F:carbohydrate binding"/>
    <property type="evidence" value="ECO:0007669"/>
    <property type="project" value="InterPro"/>
</dbReference>
<dbReference type="GO" id="GO:0047656">
    <property type="term" value="F:alpha,alpha-trehalose phosphorylase activity"/>
    <property type="evidence" value="ECO:0007669"/>
    <property type="project" value="UniProtKB-EC"/>
</dbReference>
<dbReference type="InterPro" id="IPR037018">
    <property type="entry name" value="GH65_N"/>
</dbReference>
<proteinExistence type="predicted"/>
<dbReference type="GO" id="GO:0004553">
    <property type="term" value="F:hydrolase activity, hydrolyzing O-glycosyl compounds"/>
    <property type="evidence" value="ECO:0007669"/>
    <property type="project" value="TreeGrafter"/>
</dbReference>
<evidence type="ECO:0000313" key="5">
    <source>
        <dbReference type="Proteomes" id="UP000593663"/>
    </source>
</evidence>
<sequence length="687" mass="74658">MTSAPLNPPPCRGARGSDLPAYVGNGMIGLRVREIPLLAGSAILNGVVGPDPDKGIEAAVPIPYPLAADIAIGEAWLSDQPWAAEDLLQSYDFGTGELFSQFLFRIGDVALTVEVTTFASRSDCSLVLQESRITAGQACSIRLRTLVDSRPAQGRMAERRTGGPSAGGGEGSLLWVPEGDLSHCGIAFHSRCSLTDDSMIAPKFGSGPLVAEYRVDLRAGQPVELHQIAALIPSIVHHRPREEAVRRASLGARRGLARLRALNRESWAEIWKGRIVAQGAEPRHQQLIDAGFYYLNASAHRSSPAATSMFGLAHWPGYHYYYGHVMWDIDAFCVPPLLLLQPGAARSLIDFRARHVEAARRYARLDGKPGMRFPWQAAPLSGEEAAPDDGPAAAFAAHLSLHVARAFSLDADCTGDLRYLRDRGWPIIAGVADWLTGRLRRTQRGAELPCATGPAEVPDPPDNDSFTLMTAADLLKRAIRIGAGIGADIPAAWQDMLDALYLPRRSDGVIPAHEDFRIDEDKGATPSPLAGLFPMDYPAGERERQATLDFFLSRWRDYVGSPMLAAFYPAWAAMAGDRKLALDLFEEGYAAYDAGRFHQCLEYRVDHPDSAVPAGPFLANIGGMLMTMLLGLPGLRISGDSPEAWPHRPVTLPSGWSSIAVDRLWVRGRPMRLIAEQGKDRAQILPA</sequence>
<dbReference type="InterPro" id="IPR012341">
    <property type="entry name" value="6hp_glycosidase-like_sf"/>
</dbReference>
<dbReference type="Proteomes" id="UP000593663">
    <property type="component" value="Chromosome 1"/>
</dbReference>
<dbReference type="EMBL" id="CP060035">
    <property type="protein sequence ID" value="QOT70238.1"/>
    <property type="molecule type" value="Genomic_DNA"/>
</dbReference>
<evidence type="ECO:0000259" key="1">
    <source>
        <dbReference type="Pfam" id="PF03632"/>
    </source>
</evidence>
<dbReference type="EC" id="2.4.1.64" evidence="2"/>
<feature type="domain" description="Glycoside hydrolase family 65 central catalytic" evidence="1">
    <location>
        <begin position="321"/>
        <end position="517"/>
    </location>
</feature>
<dbReference type="Gene3D" id="1.50.10.10">
    <property type="match status" value="1"/>
</dbReference>
<reference evidence="2" key="4">
    <citation type="submission" date="2017-10" db="EMBL/GenBank/DDBJ databases">
        <authorList>
            <person name="Banno H."/>
            <person name="Chua N.-H."/>
        </authorList>
    </citation>
    <scope>NUCLEOTIDE SEQUENCE</scope>
    <source>
        <strain evidence="2">OMI</strain>
    </source>
</reference>
<dbReference type="InterPro" id="IPR008928">
    <property type="entry name" value="6-hairpin_glycosidase_sf"/>
</dbReference>
<reference evidence="5" key="5">
    <citation type="submission" date="2020-08" db="EMBL/GenBank/DDBJ databases">
        <title>Complete genome sequence of Sphingobium barthaii strain KK22, a high-molecular-weight polycyclic aromatic hydrocarbon-degrading soil bacterium.</title>
        <authorList>
            <person name="Mori J.F."/>
            <person name="Kanaly R.A."/>
        </authorList>
    </citation>
    <scope>NUCLEOTIDE SEQUENCE [LARGE SCALE GENOMIC DNA]</scope>
    <source>
        <strain evidence="5">KK22</strain>
    </source>
</reference>
<dbReference type="Pfam" id="PF03632">
    <property type="entry name" value="Glyco_hydro_65m"/>
    <property type="match status" value="1"/>
</dbReference>
<keyword evidence="2" id="KW-0808">Transferase</keyword>
<dbReference type="PANTHER" id="PTHR11051:SF8">
    <property type="entry name" value="PROTEIN-GLUCOSYLGALACTOSYLHYDROXYLYSINE GLUCOSIDASE"/>
    <property type="match status" value="1"/>
</dbReference>
<accession>A0A292ZCB2</accession>
<dbReference type="InterPro" id="IPR011013">
    <property type="entry name" value="Gal_mutarotase_sf_dom"/>
</dbReference>
<gene>
    <name evidence="3" type="ORF">H5V43_08605</name>
    <name evidence="2" type="ORF">SFOMI_1298</name>
</gene>
<dbReference type="Gene3D" id="2.70.98.40">
    <property type="entry name" value="Glycoside hydrolase, family 65, N-terminal domain"/>
    <property type="match status" value="1"/>
</dbReference>
<reference evidence="2 4" key="2">
    <citation type="journal article" date="2013" name="Environ. Sci. Technol.">
        <title>The 4-tert-butylphenol-utilizing bacterium Sphingobium fuliginis OMI can degrade bisphenols via phenolic ring hydroxylation and meta-cleavage pathway.</title>
        <authorList>
            <person name="Ogata Y."/>
            <person name="Goda S."/>
            <person name="Toyama T."/>
            <person name="Sei K."/>
            <person name="Ike M."/>
        </authorList>
    </citation>
    <scope>NUCLEOTIDE SEQUENCE [LARGE SCALE GENOMIC DNA]</scope>
    <source>
        <strain evidence="2 4">OMI</strain>
    </source>
</reference>
<keyword evidence="2" id="KW-0328">Glycosyltransferase</keyword>
<protein>
    <submittedName>
        <fullName evidence="3">Glycoside hydrolase family 65 protein</fullName>
    </submittedName>
    <submittedName>
        <fullName evidence="2">Maltose phosphorylase</fullName>
        <ecNumber evidence="2">2.4.1.64</ecNumber>
        <ecNumber evidence="2">2.4.1.8</ecNumber>
    </submittedName>
</protein>
<dbReference type="SUPFAM" id="SSF48208">
    <property type="entry name" value="Six-hairpin glycosidases"/>
    <property type="match status" value="1"/>
</dbReference>
<evidence type="ECO:0000313" key="2">
    <source>
        <dbReference type="EMBL" id="GAY20768.1"/>
    </source>
</evidence>
<evidence type="ECO:0000313" key="3">
    <source>
        <dbReference type="EMBL" id="QOT70238.1"/>
    </source>
</evidence>
<dbReference type="Proteomes" id="UP000221538">
    <property type="component" value="Unassembled WGS sequence"/>
</dbReference>
<dbReference type="RefSeq" id="WP_099185647.1">
    <property type="nucleotide sequence ID" value="NZ_BEWI01000031.1"/>
</dbReference>
<reference evidence="2 4" key="1">
    <citation type="journal article" date="2013" name="Biodegradation">
        <title>Occurrence of 4-tert-butylphenol (4-t-BP) biodegradation in an aquatic sample caused by the presence of Spirodela polyrrhiza and isolation of a 4-t-BP-utilizing bacterium.</title>
        <authorList>
            <person name="Ogata Y."/>
            <person name="Toyama T."/>
            <person name="Yu N."/>
            <person name="Wang X."/>
            <person name="Sei K."/>
            <person name="Ike M."/>
        </authorList>
    </citation>
    <scope>NUCLEOTIDE SEQUENCE [LARGE SCALE GENOMIC DNA]</scope>
    <source>
        <strain evidence="2 4">OMI</strain>
    </source>
</reference>
<name>A0A292ZCB2_SPHSA</name>
<dbReference type="InterPro" id="IPR005195">
    <property type="entry name" value="Glyco_hydro_65_M"/>
</dbReference>
<reference evidence="2" key="3">
    <citation type="submission" date="2017-10" db="EMBL/GenBank/DDBJ databases">
        <title>Bioaugmenting a lab-scale membrane bioreactor with Sphingobium fuliginis OMI to degrade 4-tert-butylphenol.</title>
        <authorList>
            <person name="Takada K."/>
            <person name="Shiba T."/>
            <person name="Soda S."/>
            <person name="Inoue D."/>
            <person name="Miyake M."/>
            <person name="Eguchi M."/>
            <person name="Ike M."/>
        </authorList>
    </citation>
    <scope>NUCLEOTIDE SEQUENCE</scope>
    <source>
        <strain evidence="2">OMI</strain>
    </source>
</reference>
<dbReference type="EC" id="2.4.1.8" evidence="2"/>
<dbReference type="PANTHER" id="PTHR11051">
    <property type="entry name" value="GLYCOSYL HYDROLASE-RELATED"/>
    <property type="match status" value="1"/>
</dbReference>
<organism evidence="2 4">
    <name type="scientific">Sphingobium fuliginis (strain ATCC 27551)</name>
    <dbReference type="NCBI Taxonomy" id="336203"/>
    <lineage>
        <taxon>Bacteria</taxon>
        <taxon>Pseudomonadati</taxon>
        <taxon>Pseudomonadota</taxon>
        <taxon>Alphaproteobacteria</taxon>
        <taxon>Sphingomonadales</taxon>
        <taxon>Sphingomonadaceae</taxon>
        <taxon>Sphingobium</taxon>
    </lineage>
</organism>
<dbReference type="SUPFAM" id="SSF74650">
    <property type="entry name" value="Galactose mutarotase-like"/>
    <property type="match status" value="1"/>
</dbReference>
<dbReference type="AlphaFoldDB" id="A0A292ZCB2"/>
<dbReference type="GO" id="GO:0050082">
    <property type="term" value="F:maltose phosphorylase activity"/>
    <property type="evidence" value="ECO:0007669"/>
    <property type="project" value="UniProtKB-EC"/>
</dbReference>
<dbReference type="KEGG" id="sbar:H5V43_08605"/>
<dbReference type="GO" id="GO:0005975">
    <property type="term" value="P:carbohydrate metabolic process"/>
    <property type="evidence" value="ECO:0007669"/>
    <property type="project" value="InterPro"/>
</dbReference>
<evidence type="ECO:0000313" key="4">
    <source>
        <dbReference type="Proteomes" id="UP000221538"/>
    </source>
</evidence>
<reference evidence="3" key="6">
    <citation type="journal article" date="2021" name="Microbiol. Resour. Announc.">
        <title>Complete Genome Sequence of Sphingobium barthaii KK22, a High-Molecular-Weight Polycyclic Aromatic Hydrocarbon-Degrading Soil Bacterium.</title>
        <authorList>
            <person name="Mori J.F."/>
            <person name="Kanaly R.A."/>
        </authorList>
    </citation>
    <scope>NUCLEOTIDE SEQUENCE</scope>
    <source>
        <strain evidence="3">KK22</strain>
    </source>
</reference>
<dbReference type="EMBL" id="BEWI01000031">
    <property type="protein sequence ID" value="GAY20768.1"/>
    <property type="molecule type" value="Genomic_DNA"/>
</dbReference>
<keyword evidence="3" id="KW-0378">Hydrolase</keyword>